<keyword evidence="1" id="KW-0732">Signal</keyword>
<protein>
    <submittedName>
        <fullName evidence="3">T9SS type A sorting domain-containing protein</fullName>
    </submittedName>
</protein>
<comment type="caution">
    <text evidence="3">The sequence shown here is derived from an EMBL/GenBank/DDBJ whole genome shotgun (WGS) entry which is preliminary data.</text>
</comment>
<evidence type="ECO:0000259" key="2">
    <source>
        <dbReference type="Pfam" id="PF18962"/>
    </source>
</evidence>
<dbReference type="RefSeq" id="WP_316661222.1">
    <property type="nucleotide sequence ID" value="NZ_JAWHTF010000001.1"/>
</dbReference>
<organism evidence="3 4">
    <name type="scientific">Gilvirhabdus luticola</name>
    <dbReference type="NCBI Taxonomy" id="3079858"/>
    <lineage>
        <taxon>Bacteria</taxon>
        <taxon>Pseudomonadati</taxon>
        <taxon>Bacteroidota</taxon>
        <taxon>Flavobacteriia</taxon>
        <taxon>Flavobacteriales</taxon>
        <taxon>Flavobacteriaceae</taxon>
        <taxon>Gilvirhabdus</taxon>
    </lineage>
</organism>
<evidence type="ECO:0000256" key="1">
    <source>
        <dbReference type="ARBA" id="ARBA00022729"/>
    </source>
</evidence>
<reference evidence="3 4" key="1">
    <citation type="submission" date="2023-10" db="EMBL/GenBank/DDBJ databases">
        <title>Marimonas sp. nov. isolated from tidal mud flat.</title>
        <authorList>
            <person name="Jaincy N.J."/>
            <person name="Srinivasan S."/>
            <person name="Lee S.-S."/>
        </authorList>
    </citation>
    <scope>NUCLEOTIDE SEQUENCE [LARGE SCALE GENOMIC DNA]</scope>
    <source>
        <strain evidence="3 4">MJ-SS3</strain>
    </source>
</reference>
<dbReference type="NCBIfam" id="TIGR04183">
    <property type="entry name" value="Por_Secre_tail"/>
    <property type="match status" value="1"/>
</dbReference>
<dbReference type="Proteomes" id="UP001268651">
    <property type="component" value="Unassembled WGS sequence"/>
</dbReference>
<gene>
    <name evidence="3" type="ORF">RXV94_04240</name>
</gene>
<evidence type="ECO:0000313" key="4">
    <source>
        <dbReference type="Proteomes" id="UP001268651"/>
    </source>
</evidence>
<accession>A0ABU3U4X5</accession>
<sequence>MVMFFLGYVAHSQIYFTFANAQNTNDGSFDYYEVDVMIHKPGKPEIELGSGELFFLYNTAAFGNSINANGAFEVTHPYPGYICGEYSGNFYNYTGFTTNDDTDFRVSWKFSPVGVAFAPNVNGTPAKLCHVKVKYVDVGQDPMFRFEKGNAYDDRFYTDCPNNGGWNDCNLGYPIHLTPDYFDSSGSTLSNKDFETLTGLSIYPNPTTGILNVKGDVSKLRIVEMYSVIGKLVMGAKDNFRVIDISSLHAGIYFLKFNTEDAIGTVKIIKK</sequence>
<feature type="domain" description="Secretion system C-terminal sorting" evidence="2">
    <location>
        <begin position="202"/>
        <end position="269"/>
    </location>
</feature>
<dbReference type="EMBL" id="JAWHTF010000001">
    <property type="protein sequence ID" value="MDU8885359.1"/>
    <property type="molecule type" value="Genomic_DNA"/>
</dbReference>
<proteinExistence type="predicted"/>
<dbReference type="InterPro" id="IPR026444">
    <property type="entry name" value="Secre_tail"/>
</dbReference>
<keyword evidence="4" id="KW-1185">Reference proteome</keyword>
<name>A0ABU3U4X5_9FLAO</name>
<dbReference type="Pfam" id="PF18962">
    <property type="entry name" value="Por_Secre_tail"/>
    <property type="match status" value="1"/>
</dbReference>
<evidence type="ECO:0000313" key="3">
    <source>
        <dbReference type="EMBL" id="MDU8885359.1"/>
    </source>
</evidence>